<dbReference type="SMART" id="SM00343">
    <property type="entry name" value="ZnF_C2HC"/>
    <property type="match status" value="1"/>
</dbReference>
<dbReference type="SUPFAM" id="SSF57756">
    <property type="entry name" value="Retrovirus zinc finger-like domains"/>
    <property type="match status" value="1"/>
</dbReference>
<dbReference type="Pfam" id="PF00098">
    <property type="entry name" value="zf-CCHC"/>
    <property type="match status" value="1"/>
</dbReference>
<dbReference type="InterPro" id="IPR025314">
    <property type="entry name" value="DUF4219"/>
</dbReference>
<dbReference type="EMBL" id="JBCNJP010009311">
    <property type="protein sequence ID" value="KAK9048933.1"/>
    <property type="molecule type" value="Genomic_DNA"/>
</dbReference>
<sequence length="286" mass="32235">MAMVQTKEAGTMSYQVPTLTATNYPVWAIKVKSILDAHGLLETVEPRTLGEEPNATKSKQALAFLFQAIPEEMVLQMSSHTDPKKVWDGLKIRYLGVDRVRTARIATIKRELEGLRMKEGELVDDCATKLSGLVSKLRSLGHEVEEEEMVRRILDAMPKSFLQIVASIEQCFELDAMLFDEAVGRLKAYEERLKSHGEKEGDQGQLLLVSEQKNGENDRFFGRGRGRGRSFERGGRGHGRGSGRGDKSKFRCYECGAFGHFAHECTKWKDKNQEANLIEEEEPTLL</sequence>
<dbReference type="Gene3D" id="4.10.60.10">
    <property type="entry name" value="Zinc finger, CCHC-type"/>
    <property type="match status" value="1"/>
</dbReference>
<name>A0AAP0C5H6_9ASTR</name>
<dbReference type="Proteomes" id="UP001408789">
    <property type="component" value="Unassembled WGS sequence"/>
</dbReference>
<evidence type="ECO:0000313" key="4">
    <source>
        <dbReference type="EMBL" id="KAK9048933.1"/>
    </source>
</evidence>
<dbReference type="GO" id="GO:0008270">
    <property type="term" value="F:zinc ion binding"/>
    <property type="evidence" value="ECO:0007669"/>
    <property type="project" value="UniProtKB-KW"/>
</dbReference>
<dbReference type="InterPro" id="IPR001878">
    <property type="entry name" value="Znf_CCHC"/>
</dbReference>
<dbReference type="PROSITE" id="PS50158">
    <property type="entry name" value="ZF_CCHC"/>
    <property type="match status" value="1"/>
</dbReference>
<reference evidence="4 5" key="1">
    <citation type="submission" date="2024-04" db="EMBL/GenBank/DDBJ databases">
        <title>The reference genome of an endangered Asteraceae, Deinandra increscens subsp. villosa, native to the Central Coast of California.</title>
        <authorList>
            <person name="Guilliams M."/>
            <person name="Hasenstab-Lehman K."/>
            <person name="Meyer R."/>
            <person name="Mcevoy S."/>
        </authorList>
    </citation>
    <scope>NUCLEOTIDE SEQUENCE [LARGE SCALE GENOMIC DNA]</scope>
    <source>
        <tissue evidence="4">Leaf</tissue>
    </source>
</reference>
<evidence type="ECO:0000313" key="5">
    <source>
        <dbReference type="Proteomes" id="UP001408789"/>
    </source>
</evidence>
<proteinExistence type="predicted"/>
<evidence type="ECO:0000256" key="2">
    <source>
        <dbReference type="SAM" id="MobiDB-lite"/>
    </source>
</evidence>
<gene>
    <name evidence="4" type="ORF">SSX86_032100</name>
</gene>
<dbReference type="InterPro" id="IPR036875">
    <property type="entry name" value="Znf_CCHC_sf"/>
</dbReference>
<keyword evidence="5" id="KW-1185">Reference proteome</keyword>
<dbReference type="Pfam" id="PF14223">
    <property type="entry name" value="Retrotran_gag_2"/>
    <property type="match status" value="1"/>
</dbReference>
<dbReference type="PANTHER" id="PTHR35317:SF44">
    <property type="entry name" value="RNA-DIRECTED DNA POLYMERASE"/>
    <property type="match status" value="1"/>
</dbReference>
<keyword evidence="1" id="KW-0862">Zinc</keyword>
<accession>A0AAP0C5H6</accession>
<keyword evidence="1" id="KW-0479">Metal-binding</keyword>
<dbReference type="GO" id="GO:0003676">
    <property type="term" value="F:nucleic acid binding"/>
    <property type="evidence" value="ECO:0007669"/>
    <property type="project" value="InterPro"/>
</dbReference>
<organism evidence="4 5">
    <name type="scientific">Deinandra increscens subsp. villosa</name>
    <dbReference type="NCBI Taxonomy" id="3103831"/>
    <lineage>
        <taxon>Eukaryota</taxon>
        <taxon>Viridiplantae</taxon>
        <taxon>Streptophyta</taxon>
        <taxon>Embryophyta</taxon>
        <taxon>Tracheophyta</taxon>
        <taxon>Spermatophyta</taxon>
        <taxon>Magnoliopsida</taxon>
        <taxon>eudicotyledons</taxon>
        <taxon>Gunneridae</taxon>
        <taxon>Pentapetalae</taxon>
        <taxon>asterids</taxon>
        <taxon>campanulids</taxon>
        <taxon>Asterales</taxon>
        <taxon>Asteraceae</taxon>
        <taxon>Asteroideae</taxon>
        <taxon>Heliantheae alliance</taxon>
        <taxon>Madieae</taxon>
        <taxon>Madiinae</taxon>
        <taxon>Deinandra</taxon>
    </lineage>
</organism>
<feature type="region of interest" description="Disordered" evidence="2">
    <location>
        <begin position="219"/>
        <end position="246"/>
    </location>
</feature>
<feature type="domain" description="CCHC-type" evidence="3">
    <location>
        <begin position="251"/>
        <end position="267"/>
    </location>
</feature>
<protein>
    <recommendedName>
        <fullName evidence="3">CCHC-type domain-containing protein</fullName>
    </recommendedName>
</protein>
<comment type="caution">
    <text evidence="4">The sequence shown here is derived from an EMBL/GenBank/DDBJ whole genome shotgun (WGS) entry which is preliminary data.</text>
</comment>
<dbReference type="AlphaFoldDB" id="A0AAP0C5H6"/>
<keyword evidence="1" id="KW-0863">Zinc-finger</keyword>
<evidence type="ECO:0000259" key="3">
    <source>
        <dbReference type="PROSITE" id="PS50158"/>
    </source>
</evidence>
<dbReference type="PANTHER" id="PTHR35317">
    <property type="entry name" value="OS04G0629600 PROTEIN"/>
    <property type="match status" value="1"/>
</dbReference>
<dbReference type="Pfam" id="PF13961">
    <property type="entry name" value="DUF4219"/>
    <property type="match status" value="1"/>
</dbReference>
<evidence type="ECO:0000256" key="1">
    <source>
        <dbReference type="PROSITE-ProRule" id="PRU00047"/>
    </source>
</evidence>